<dbReference type="SUPFAM" id="SSF55781">
    <property type="entry name" value="GAF domain-like"/>
    <property type="match status" value="1"/>
</dbReference>
<evidence type="ECO:0000313" key="2">
    <source>
        <dbReference type="EMBL" id="MBB6501393.1"/>
    </source>
</evidence>
<dbReference type="PANTHER" id="PTHR43102:SF2">
    <property type="entry name" value="GAF DOMAIN-CONTAINING PROTEIN"/>
    <property type="match status" value="1"/>
</dbReference>
<organism evidence="2 3">
    <name type="scientific">Pedobacter cryoconitis</name>
    <dbReference type="NCBI Taxonomy" id="188932"/>
    <lineage>
        <taxon>Bacteria</taxon>
        <taxon>Pseudomonadati</taxon>
        <taxon>Bacteroidota</taxon>
        <taxon>Sphingobacteriia</taxon>
        <taxon>Sphingobacteriales</taxon>
        <taxon>Sphingobacteriaceae</taxon>
        <taxon>Pedobacter</taxon>
    </lineage>
</organism>
<dbReference type="AlphaFoldDB" id="A0A7X0MLG9"/>
<evidence type="ECO:0000259" key="1">
    <source>
        <dbReference type="Pfam" id="PF01590"/>
    </source>
</evidence>
<dbReference type="Pfam" id="PF01590">
    <property type="entry name" value="GAF"/>
    <property type="match status" value="1"/>
</dbReference>
<dbReference type="InterPro" id="IPR029016">
    <property type="entry name" value="GAF-like_dom_sf"/>
</dbReference>
<proteinExistence type="predicted"/>
<dbReference type="RefSeq" id="WP_184627089.1">
    <property type="nucleotide sequence ID" value="NZ_JACHCC010000009.1"/>
</dbReference>
<dbReference type="InterPro" id="IPR003018">
    <property type="entry name" value="GAF"/>
</dbReference>
<protein>
    <submittedName>
        <fullName evidence="2">GAF domain-containing protein</fullName>
    </submittedName>
</protein>
<evidence type="ECO:0000313" key="3">
    <source>
        <dbReference type="Proteomes" id="UP000521017"/>
    </source>
</evidence>
<name>A0A7X0MLG9_9SPHI</name>
<accession>A0A7X0MLG9</accession>
<dbReference type="EMBL" id="JACHCC010000009">
    <property type="protein sequence ID" value="MBB6501393.1"/>
    <property type="molecule type" value="Genomic_DNA"/>
</dbReference>
<feature type="domain" description="GAF" evidence="1">
    <location>
        <begin position="32"/>
        <end position="161"/>
    </location>
</feature>
<gene>
    <name evidence="2" type="ORF">HDF25_003560</name>
</gene>
<comment type="caution">
    <text evidence="2">The sequence shown here is derived from an EMBL/GenBank/DDBJ whole genome shotgun (WGS) entry which is preliminary data.</text>
</comment>
<reference evidence="2 3" key="1">
    <citation type="submission" date="2020-08" db="EMBL/GenBank/DDBJ databases">
        <title>Genomic Encyclopedia of Type Strains, Phase IV (KMG-V): Genome sequencing to study the core and pangenomes of soil and plant-associated prokaryotes.</title>
        <authorList>
            <person name="Whitman W."/>
        </authorList>
    </citation>
    <scope>NUCLEOTIDE SEQUENCE [LARGE SCALE GENOMIC DNA]</scope>
    <source>
        <strain evidence="2 3">M2T3</strain>
    </source>
</reference>
<dbReference type="Gene3D" id="3.30.450.40">
    <property type="match status" value="1"/>
</dbReference>
<dbReference type="PANTHER" id="PTHR43102">
    <property type="entry name" value="SLR1143 PROTEIN"/>
    <property type="match status" value="1"/>
</dbReference>
<dbReference type="Proteomes" id="UP000521017">
    <property type="component" value="Unassembled WGS sequence"/>
</dbReference>
<sequence>MENTFGRNIIPQDEEERLENLKKYKILYTKSEPIFDQLAAVAATMLKVPMAMINFVDKDHVWTKADQLGDSGNEVERGTSLCSLAILKGEVTVFEDALAEPCLMSNPLVVGEFGLRFYAAVPITTTEGFNIGAICIVDKKTRTFSAEDRKKLEWVAKMVQTEIEKRI</sequence>